<dbReference type="PANTHER" id="PTHR31845:SF32">
    <property type="entry name" value="MISCELLANEOUS ZN(II)2CYS6 TRANSCRIPTION FACTOR (EUROFUNG)-RELATED"/>
    <property type="match status" value="1"/>
</dbReference>
<evidence type="ECO:0000256" key="1">
    <source>
        <dbReference type="ARBA" id="ARBA00004123"/>
    </source>
</evidence>
<feature type="region of interest" description="Disordered" evidence="6">
    <location>
        <begin position="135"/>
        <end position="162"/>
    </location>
</feature>
<dbReference type="STRING" id="675824.A0A1E3Q1Z7"/>
<protein>
    <recommendedName>
        <fullName evidence="9">Zn(2)-C6 fungal-type domain-containing protein</fullName>
    </recommendedName>
</protein>
<gene>
    <name evidence="7" type="ORF">LIPSTDRAFT_64808</name>
</gene>
<dbReference type="OrthoDB" id="4454541at2759"/>
<dbReference type="Proteomes" id="UP000094385">
    <property type="component" value="Unassembled WGS sequence"/>
</dbReference>
<comment type="subcellular location">
    <subcellularLocation>
        <location evidence="1">Nucleus</location>
    </subcellularLocation>
</comment>
<evidence type="ECO:0000313" key="8">
    <source>
        <dbReference type="Proteomes" id="UP000094385"/>
    </source>
</evidence>
<dbReference type="EMBL" id="KV454298">
    <property type="protein sequence ID" value="ODQ71047.1"/>
    <property type="molecule type" value="Genomic_DNA"/>
</dbReference>
<evidence type="ECO:0000313" key="7">
    <source>
        <dbReference type="EMBL" id="ODQ71047.1"/>
    </source>
</evidence>
<keyword evidence="4" id="KW-0804">Transcription</keyword>
<name>A0A1E3Q1Z7_LIPST</name>
<dbReference type="PANTHER" id="PTHR31845">
    <property type="entry name" value="FINGER DOMAIN PROTEIN, PUTATIVE-RELATED"/>
    <property type="match status" value="1"/>
</dbReference>
<dbReference type="CDD" id="cd12148">
    <property type="entry name" value="fungal_TF_MHR"/>
    <property type="match status" value="1"/>
</dbReference>
<evidence type="ECO:0000256" key="5">
    <source>
        <dbReference type="ARBA" id="ARBA00023242"/>
    </source>
</evidence>
<keyword evidence="3" id="KW-0238">DNA-binding</keyword>
<dbReference type="GO" id="GO:0008270">
    <property type="term" value="F:zinc ion binding"/>
    <property type="evidence" value="ECO:0007669"/>
    <property type="project" value="InterPro"/>
</dbReference>
<dbReference type="SUPFAM" id="SSF57701">
    <property type="entry name" value="Zn2/Cys6 DNA-binding domain"/>
    <property type="match status" value="1"/>
</dbReference>
<dbReference type="GO" id="GO:0000976">
    <property type="term" value="F:transcription cis-regulatory region binding"/>
    <property type="evidence" value="ECO:0007669"/>
    <property type="project" value="TreeGrafter"/>
</dbReference>
<dbReference type="GO" id="GO:0005634">
    <property type="term" value="C:nucleus"/>
    <property type="evidence" value="ECO:0007669"/>
    <property type="project" value="UniProtKB-SubCell"/>
</dbReference>
<dbReference type="Gene3D" id="4.10.240.10">
    <property type="entry name" value="Zn(2)-C6 fungal-type DNA-binding domain"/>
    <property type="match status" value="1"/>
</dbReference>
<keyword evidence="8" id="KW-1185">Reference proteome</keyword>
<keyword evidence="5" id="KW-0539">Nucleus</keyword>
<evidence type="ECO:0008006" key="9">
    <source>
        <dbReference type="Google" id="ProtNLM"/>
    </source>
</evidence>
<accession>A0A1E3Q1Z7</accession>
<evidence type="ECO:0000256" key="3">
    <source>
        <dbReference type="ARBA" id="ARBA00023125"/>
    </source>
</evidence>
<proteinExistence type="predicted"/>
<keyword evidence="2" id="KW-0805">Transcription regulation</keyword>
<dbReference type="InterPro" id="IPR051089">
    <property type="entry name" value="prtT"/>
</dbReference>
<sequence length="641" mass="71671">MATKFNSLFGQAASRSEKVMEKSHVRACTNCVRAKAKCFKTISVDDEGKCERCHRMKKICQPSPPVRRPRTLKRPSAHETSKLEEKLDGLVTLLKSATQGAPGILNTTLVNSSLEGLQPASHETSSISAAISRDYQAHNRPSPNGSGPHESIYTPTTSTFSKSTPLNSLNAQPVLHPGLEPSPEDAELYLNRFRNDFVKHFPFVIISPSVTAHELRQERPILWISIMTVASSHSTQQISLSNEVRGILAREAFVQGTRNMDLLLAILVYATWDRRFCFGRPLLISLIQLAIAILYDLGLDKPPSKDPALSLAFKLKGAGNPPALSRTPTMEERRVLLSCFLMTSVHVYAFLSLFEANVNSSSSTFRKGSTLRWTVYSNECLRIVETEKEFESDALLVQLVKLRLISERVNDLPLSPAVAEVDTTARAPTMFYLKSLEAQLQAFKSNIPSNLSNNKTLLMEFYMTEFSIYEVGLSQAPDTFSGPDNRRIECLWVCLNAIKSWIDVFLSITPAQYVGFSSLIYSNMTHCLVGMCRLSMFEHVEWDRALFREHLDVVSILEKTEKNFASVKDEAGLDIGGSEDTDFFSSMASKIRVLKGSWDYTSASTMTSTGMPSNDELDLPDFPMEFSDEDWLRNVLGPWNQ</sequence>
<evidence type="ECO:0000256" key="6">
    <source>
        <dbReference type="SAM" id="MobiDB-lite"/>
    </source>
</evidence>
<organism evidence="7 8">
    <name type="scientific">Lipomyces starkeyi NRRL Y-11557</name>
    <dbReference type="NCBI Taxonomy" id="675824"/>
    <lineage>
        <taxon>Eukaryota</taxon>
        <taxon>Fungi</taxon>
        <taxon>Dikarya</taxon>
        <taxon>Ascomycota</taxon>
        <taxon>Saccharomycotina</taxon>
        <taxon>Lipomycetes</taxon>
        <taxon>Lipomycetales</taxon>
        <taxon>Lipomycetaceae</taxon>
        <taxon>Lipomyces</taxon>
    </lineage>
</organism>
<evidence type="ECO:0000256" key="4">
    <source>
        <dbReference type="ARBA" id="ARBA00023163"/>
    </source>
</evidence>
<dbReference type="InterPro" id="IPR036864">
    <property type="entry name" value="Zn2-C6_fun-type_DNA-bd_sf"/>
</dbReference>
<reference evidence="7 8" key="1">
    <citation type="journal article" date="2016" name="Proc. Natl. Acad. Sci. U.S.A.">
        <title>Comparative genomics of biotechnologically important yeasts.</title>
        <authorList>
            <person name="Riley R."/>
            <person name="Haridas S."/>
            <person name="Wolfe K.H."/>
            <person name="Lopes M.R."/>
            <person name="Hittinger C.T."/>
            <person name="Goeker M."/>
            <person name="Salamov A.A."/>
            <person name="Wisecaver J.H."/>
            <person name="Long T.M."/>
            <person name="Calvey C.H."/>
            <person name="Aerts A.L."/>
            <person name="Barry K.W."/>
            <person name="Choi C."/>
            <person name="Clum A."/>
            <person name="Coughlan A.Y."/>
            <person name="Deshpande S."/>
            <person name="Douglass A.P."/>
            <person name="Hanson S.J."/>
            <person name="Klenk H.-P."/>
            <person name="LaButti K.M."/>
            <person name="Lapidus A."/>
            <person name="Lindquist E.A."/>
            <person name="Lipzen A.M."/>
            <person name="Meier-Kolthoff J.P."/>
            <person name="Ohm R.A."/>
            <person name="Otillar R.P."/>
            <person name="Pangilinan J.L."/>
            <person name="Peng Y."/>
            <person name="Rokas A."/>
            <person name="Rosa C.A."/>
            <person name="Scheuner C."/>
            <person name="Sibirny A.A."/>
            <person name="Slot J.C."/>
            <person name="Stielow J.B."/>
            <person name="Sun H."/>
            <person name="Kurtzman C.P."/>
            <person name="Blackwell M."/>
            <person name="Grigoriev I.V."/>
            <person name="Jeffries T.W."/>
        </authorList>
    </citation>
    <scope>NUCLEOTIDE SEQUENCE [LARGE SCALE GENOMIC DNA]</scope>
    <source>
        <strain evidence="7 8">NRRL Y-11557</strain>
    </source>
</reference>
<dbReference type="AlphaFoldDB" id="A0A1E3Q1Z7"/>
<evidence type="ECO:0000256" key="2">
    <source>
        <dbReference type="ARBA" id="ARBA00023015"/>
    </source>
</evidence>
<dbReference type="GO" id="GO:0000981">
    <property type="term" value="F:DNA-binding transcription factor activity, RNA polymerase II-specific"/>
    <property type="evidence" value="ECO:0007669"/>
    <property type="project" value="InterPro"/>
</dbReference>